<evidence type="ECO:0000313" key="1">
    <source>
        <dbReference type="EMBL" id="QDS86880.1"/>
    </source>
</evidence>
<dbReference type="EMBL" id="CP036261">
    <property type="protein sequence ID" value="QDS86880.1"/>
    <property type="molecule type" value="Genomic_DNA"/>
</dbReference>
<proteinExistence type="predicted"/>
<sequence>MNHSGGTMYAQWRTATQLGYCFVNRYLLFITLAIQNDNRLPRIGFLVHYWTQQTRRLTVAGPLRIIQGVFDCTNIDAASNVQSVA</sequence>
<evidence type="ECO:0000313" key="2">
    <source>
        <dbReference type="Proteomes" id="UP000319557"/>
    </source>
</evidence>
<dbReference type="AlphaFoldDB" id="A0A517LW85"/>
<organism evidence="1 2">
    <name type="scientific">Rosistilla ulvae</name>
    <dbReference type="NCBI Taxonomy" id="1930277"/>
    <lineage>
        <taxon>Bacteria</taxon>
        <taxon>Pseudomonadati</taxon>
        <taxon>Planctomycetota</taxon>
        <taxon>Planctomycetia</taxon>
        <taxon>Pirellulales</taxon>
        <taxon>Pirellulaceae</taxon>
        <taxon>Rosistilla</taxon>
    </lineage>
</organism>
<dbReference type="Proteomes" id="UP000319557">
    <property type="component" value="Chromosome"/>
</dbReference>
<accession>A0A517LW85</accession>
<reference evidence="1 2" key="1">
    <citation type="submission" date="2019-02" db="EMBL/GenBank/DDBJ databases">
        <title>Deep-cultivation of Planctomycetes and their phenomic and genomic characterization uncovers novel biology.</title>
        <authorList>
            <person name="Wiegand S."/>
            <person name="Jogler M."/>
            <person name="Boedeker C."/>
            <person name="Pinto D."/>
            <person name="Vollmers J."/>
            <person name="Rivas-Marin E."/>
            <person name="Kohn T."/>
            <person name="Peeters S.H."/>
            <person name="Heuer A."/>
            <person name="Rast P."/>
            <person name="Oberbeckmann S."/>
            <person name="Bunk B."/>
            <person name="Jeske O."/>
            <person name="Meyerdierks A."/>
            <person name="Storesund J.E."/>
            <person name="Kallscheuer N."/>
            <person name="Luecker S."/>
            <person name="Lage O.M."/>
            <person name="Pohl T."/>
            <person name="Merkel B.J."/>
            <person name="Hornburger P."/>
            <person name="Mueller R.-W."/>
            <person name="Bruemmer F."/>
            <person name="Labrenz M."/>
            <person name="Spormann A.M."/>
            <person name="Op den Camp H."/>
            <person name="Overmann J."/>
            <person name="Amann R."/>
            <person name="Jetten M.S.M."/>
            <person name="Mascher T."/>
            <person name="Medema M.H."/>
            <person name="Devos D.P."/>
            <person name="Kaster A.-K."/>
            <person name="Ovreas L."/>
            <person name="Rohde M."/>
            <person name="Galperin M.Y."/>
            <person name="Jogler C."/>
        </authorList>
    </citation>
    <scope>NUCLEOTIDE SEQUENCE [LARGE SCALE GENOMIC DNA]</scope>
    <source>
        <strain evidence="1 2">EC9</strain>
    </source>
</reference>
<protein>
    <submittedName>
        <fullName evidence="1">Uncharacterized protein</fullName>
    </submittedName>
</protein>
<dbReference type="KEGG" id="ruv:EC9_10550"/>
<name>A0A517LW85_9BACT</name>
<gene>
    <name evidence="1" type="ORF">EC9_10550</name>
</gene>
<keyword evidence="2" id="KW-1185">Reference proteome</keyword>